<comment type="similarity">
    <text evidence="1">Belongs to the RelE toxin family.</text>
</comment>
<comment type="caution">
    <text evidence="3">The sequence shown here is derived from an EMBL/GenBank/DDBJ whole genome shotgun (WGS) entry which is preliminary data.</text>
</comment>
<dbReference type="PANTHER" id="PTHR33755">
    <property type="entry name" value="TOXIN PARE1-RELATED"/>
    <property type="match status" value="1"/>
</dbReference>
<organism evidence="3 4">
    <name type="scientific">Xylella taiwanensis</name>
    <dbReference type="NCBI Taxonomy" id="1444770"/>
    <lineage>
        <taxon>Bacteria</taxon>
        <taxon>Pseudomonadati</taxon>
        <taxon>Pseudomonadota</taxon>
        <taxon>Gammaproteobacteria</taxon>
        <taxon>Lysobacterales</taxon>
        <taxon>Lysobacteraceae</taxon>
        <taxon>Xylella</taxon>
    </lineage>
</organism>
<dbReference type="Gene3D" id="3.30.2310.20">
    <property type="entry name" value="RelE-like"/>
    <property type="match status" value="1"/>
</dbReference>
<dbReference type="Proteomes" id="UP001430701">
    <property type="component" value="Unassembled WGS sequence"/>
</dbReference>
<dbReference type="GeneID" id="68900778"/>
<proteinExistence type="inferred from homology"/>
<dbReference type="InterPro" id="IPR051803">
    <property type="entry name" value="TA_system_RelE-like_toxin"/>
</dbReference>
<dbReference type="EMBL" id="JAJPPU010000002">
    <property type="protein sequence ID" value="MCD8473878.1"/>
    <property type="molecule type" value="Genomic_DNA"/>
</dbReference>
<keyword evidence="2" id="KW-1277">Toxin-antitoxin system</keyword>
<accession>A0ABS8TXE6</accession>
<evidence type="ECO:0000256" key="1">
    <source>
        <dbReference type="ARBA" id="ARBA00006226"/>
    </source>
</evidence>
<dbReference type="InterPro" id="IPR035093">
    <property type="entry name" value="RelE/ParE_toxin_dom_sf"/>
</dbReference>
<reference evidence="3" key="1">
    <citation type="submission" date="2021-11" db="EMBL/GenBank/DDBJ databases">
        <title>Genome sequence of Xylella taiwanensis PLS432.</title>
        <authorList>
            <person name="Weng L.-W."/>
            <person name="Su C.-C."/>
            <person name="Tsai C.-W."/>
            <person name="Kuo C.-H."/>
        </authorList>
    </citation>
    <scope>NUCLEOTIDE SEQUENCE</scope>
    <source>
        <strain evidence="3">PLS432</strain>
    </source>
</reference>
<protein>
    <submittedName>
        <fullName evidence="3">Type II toxin-antitoxin system RelE/ParE family toxin</fullName>
    </submittedName>
</protein>
<evidence type="ECO:0000313" key="3">
    <source>
        <dbReference type="EMBL" id="MCD8473878.1"/>
    </source>
</evidence>
<name>A0ABS8TXE6_9GAMM</name>
<dbReference type="RefSeq" id="WP_200866198.1">
    <property type="nucleotide sequence ID" value="NZ_CP053627.1"/>
</dbReference>
<evidence type="ECO:0000313" key="4">
    <source>
        <dbReference type="Proteomes" id="UP001430701"/>
    </source>
</evidence>
<gene>
    <name evidence="3" type="ORF">LPH55_10545</name>
</gene>
<keyword evidence="4" id="KW-1185">Reference proteome</keyword>
<dbReference type="Pfam" id="PF05016">
    <property type="entry name" value="ParE_toxin"/>
    <property type="match status" value="1"/>
</dbReference>
<evidence type="ECO:0000256" key="2">
    <source>
        <dbReference type="ARBA" id="ARBA00022649"/>
    </source>
</evidence>
<sequence length="118" mass="13352">MAKHLGHQERKRNARVPQVIVTEGAAEGLERCRQFLATKSSEAAKRASQAIEEQLLLLETAPDIGRPFHEMPEMRELIIAFGKSGYVALYRHESIDDAVYILAFRHQKEAGYHDHSPS</sequence>
<dbReference type="PANTHER" id="PTHR33755:SF7">
    <property type="entry name" value="TOXIN MODULE OF TOXIN-ANTITOXIN SYSTEM RELE_STBE FAMILY"/>
    <property type="match status" value="1"/>
</dbReference>
<dbReference type="InterPro" id="IPR007712">
    <property type="entry name" value="RelE/ParE_toxin"/>
</dbReference>